<dbReference type="Proteomes" id="UP000053947">
    <property type="component" value="Unassembled WGS sequence"/>
</dbReference>
<evidence type="ECO:0000313" key="2">
    <source>
        <dbReference type="EMBL" id="KTB48236.1"/>
    </source>
</evidence>
<protein>
    <submittedName>
        <fullName evidence="2">Uncharacterized protein</fullName>
    </submittedName>
</protein>
<reference evidence="2 3" key="1">
    <citation type="submission" date="2015-06" db="EMBL/GenBank/DDBJ databases">
        <title>Genome sequence of the organohalide-respiring Dehalogenimonas alkenigignens type strain (IP3-3T).</title>
        <authorList>
            <person name="Key T.A."/>
            <person name="Richmond D.P."/>
            <person name="Bowman K.S."/>
            <person name="Cho Y.-J."/>
            <person name="Chun J."/>
            <person name="da Costa M.S."/>
            <person name="Rainey F.A."/>
            <person name="Moe W.M."/>
        </authorList>
    </citation>
    <scope>NUCLEOTIDE SEQUENCE [LARGE SCALE GENOMIC DNA]</scope>
    <source>
        <strain evidence="2 3">IP3-3</strain>
    </source>
</reference>
<feature type="transmembrane region" description="Helical" evidence="1">
    <location>
        <begin position="30"/>
        <end position="49"/>
    </location>
</feature>
<proteinExistence type="predicted"/>
<keyword evidence="1" id="KW-1133">Transmembrane helix</keyword>
<dbReference type="AlphaFoldDB" id="A0A0W0GI71"/>
<dbReference type="STRING" id="1217799.DEALK_10810"/>
<feature type="transmembrane region" description="Helical" evidence="1">
    <location>
        <begin position="141"/>
        <end position="159"/>
    </location>
</feature>
<dbReference type="RefSeq" id="WP_058439253.1">
    <property type="nucleotide sequence ID" value="NZ_KQ758903.1"/>
</dbReference>
<accession>A0A0W0GI71</accession>
<sequence>MLIYIPFYILFIFGNIRILDMLGMPRGISVFTACALFGLGAGLISSVFMPGSELWWGFNFLSAPIAEQISLEALQRFGNTHSFFVSSTVPWVFRQPQIGFFMATFIWSIIGLIAQVSVNFRSGRASEANEGKGGKLSKPSFIITGLVTMVLVSTAFLYIRSGEHLGPQPYAVATLPSAFPVYAQVADSPKIDTWQVTDIMFEDAIIATDRMHKVIFFVEHTGDIAGLVMFEIKIDGVVRAFNQGYISPGQRGPVSFMIAFPFPGEYTISLKNLSQKIEVQAN</sequence>
<keyword evidence="3" id="KW-1185">Reference proteome</keyword>
<keyword evidence="1" id="KW-0812">Transmembrane</keyword>
<keyword evidence="1" id="KW-0472">Membrane</keyword>
<evidence type="ECO:0000313" key="3">
    <source>
        <dbReference type="Proteomes" id="UP000053947"/>
    </source>
</evidence>
<organism evidence="2 3">
    <name type="scientific">Dehalogenimonas alkenigignens</name>
    <dbReference type="NCBI Taxonomy" id="1217799"/>
    <lineage>
        <taxon>Bacteria</taxon>
        <taxon>Bacillati</taxon>
        <taxon>Chloroflexota</taxon>
        <taxon>Dehalococcoidia</taxon>
        <taxon>Dehalococcoidales</taxon>
        <taxon>Dehalococcoidaceae</taxon>
        <taxon>Dehalogenimonas</taxon>
    </lineage>
</organism>
<name>A0A0W0GI71_9CHLR</name>
<evidence type="ECO:0000256" key="1">
    <source>
        <dbReference type="SAM" id="Phobius"/>
    </source>
</evidence>
<gene>
    <name evidence="2" type="ORF">DEALK_10810</name>
</gene>
<dbReference type="EMBL" id="LFDV01000002">
    <property type="protein sequence ID" value="KTB48236.1"/>
    <property type="molecule type" value="Genomic_DNA"/>
</dbReference>
<feature type="transmembrane region" description="Helical" evidence="1">
    <location>
        <begin position="98"/>
        <end position="120"/>
    </location>
</feature>
<comment type="caution">
    <text evidence="2">The sequence shown here is derived from an EMBL/GenBank/DDBJ whole genome shotgun (WGS) entry which is preliminary data.</text>
</comment>